<feature type="compositionally biased region" description="Basic and acidic residues" evidence="1">
    <location>
        <begin position="179"/>
        <end position="195"/>
    </location>
</feature>
<feature type="compositionally biased region" description="Low complexity" evidence="1">
    <location>
        <begin position="103"/>
        <end position="113"/>
    </location>
</feature>
<keyword evidence="2" id="KW-0472">Membrane</keyword>
<evidence type="ECO:0000256" key="2">
    <source>
        <dbReference type="SAM" id="Phobius"/>
    </source>
</evidence>
<sequence length="423" mass="42825">MSTSDQQLTRKQLREARLTGSTPIVTPEEAEASRQADAAVHVAPAAPVVETVPEPEPESADEPLTRRQVREQERIRTASVPVLDETPQSPALAPVGSPPILPAPVASAPAAAPTAPPRPDRAETTGTPSMITDVPRPSFLSRRRAPEPSPAAPVGADEQDGVDDAEQGVAPVSASALMRAEEDAGRAHSVQDAKPEPPAPMVESIAAPVAPVLPASSKPSAPTGPTPLEALLQQADAPRPQADAPRPQAEAPRPLTGESTVNPGFGQRVLADQAVDPAPGSFDQLLVSDSTGSHHAAPNALIFQQAPAGLSLSGPVASTGEVLVTGSYDLPAGLGSRGHADGVADGKEIDAILVDGELAPASSPTPIAASAAIGTIKPAGEVIRPPEPEKGNKLMLALTITAGALAVALVGALIVAITTGAFS</sequence>
<evidence type="ECO:0000313" key="4">
    <source>
        <dbReference type="Proteomes" id="UP001230289"/>
    </source>
</evidence>
<evidence type="ECO:0000256" key="1">
    <source>
        <dbReference type="SAM" id="MobiDB-lite"/>
    </source>
</evidence>
<feature type="compositionally biased region" description="Low complexity" evidence="1">
    <location>
        <begin position="38"/>
        <end position="52"/>
    </location>
</feature>
<dbReference type="RefSeq" id="WP_308488006.1">
    <property type="nucleotide sequence ID" value="NZ_JAVFCB010000002.1"/>
</dbReference>
<gene>
    <name evidence="3" type="ORF">RBR11_03965</name>
</gene>
<feature type="region of interest" description="Disordered" evidence="1">
    <location>
        <begin position="1"/>
        <end position="261"/>
    </location>
</feature>
<organism evidence="3 4">
    <name type="scientific">Microbacterium capsulatum</name>
    <dbReference type="NCBI Taxonomy" id="3041921"/>
    <lineage>
        <taxon>Bacteria</taxon>
        <taxon>Bacillati</taxon>
        <taxon>Actinomycetota</taxon>
        <taxon>Actinomycetes</taxon>
        <taxon>Micrococcales</taxon>
        <taxon>Microbacteriaceae</taxon>
        <taxon>Microbacterium</taxon>
    </lineage>
</organism>
<dbReference type="Proteomes" id="UP001230289">
    <property type="component" value="Unassembled WGS sequence"/>
</dbReference>
<name>A0ABU0XEL7_9MICO</name>
<keyword evidence="2" id="KW-1133">Transmembrane helix</keyword>
<evidence type="ECO:0000313" key="3">
    <source>
        <dbReference type="EMBL" id="MDQ4213063.1"/>
    </source>
</evidence>
<feature type="compositionally biased region" description="Low complexity" evidence="1">
    <location>
        <begin position="204"/>
        <end position="221"/>
    </location>
</feature>
<accession>A0ABU0XEL7</accession>
<reference evidence="3 4" key="1">
    <citation type="submission" date="2023-08" db="EMBL/GenBank/DDBJ databases">
        <title>Microbacterium sp. nov., isolated from a waste landfill.</title>
        <authorList>
            <person name="Wen W."/>
        </authorList>
    </citation>
    <scope>NUCLEOTIDE SEQUENCE [LARGE SCALE GENOMIC DNA]</scope>
    <source>
        <strain evidence="3 4">ASV81</strain>
    </source>
</reference>
<feature type="compositionally biased region" description="Acidic residues" evidence="1">
    <location>
        <begin position="157"/>
        <end position="166"/>
    </location>
</feature>
<protein>
    <submittedName>
        <fullName evidence="3">Uncharacterized protein</fullName>
    </submittedName>
</protein>
<keyword evidence="4" id="KW-1185">Reference proteome</keyword>
<feature type="compositionally biased region" description="Low complexity" evidence="1">
    <location>
        <begin position="230"/>
        <end position="255"/>
    </location>
</feature>
<feature type="transmembrane region" description="Helical" evidence="2">
    <location>
        <begin position="394"/>
        <end position="417"/>
    </location>
</feature>
<keyword evidence="2" id="KW-0812">Transmembrane</keyword>
<feature type="compositionally biased region" description="Basic and acidic residues" evidence="1">
    <location>
        <begin position="63"/>
        <end position="76"/>
    </location>
</feature>
<proteinExistence type="predicted"/>
<dbReference type="EMBL" id="JAVFCB010000002">
    <property type="protein sequence ID" value="MDQ4213063.1"/>
    <property type="molecule type" value="Genomic_DNA"/>
</dbReference>
<comment type="caution">
    <text evidence="3">The sequence shown here is derived from an EMBL/GenBank/DDBJ whole genome shotgun (WGS) entry which is preliminary data.</text>
</comment>
<feature type="compositionally biased region" description="Polar residues" evidence="1">
    <location>
        <begin position="1"/>
        <end position="10"/>
    </location>
</feature>